<gene>
    <name evidence="2" type="ORF">LshimejAT787_1202620</name>
</gene>
<protein>
    <submittedName>
        <fullName evidence="2">Uncharacterized protein</fullName>
    </submittedName>
</protein>
<organism evidence="2 3">
    <name type="scientific">Lyophyllum shimeji</name>
    <name type="common">Hon-shimeji</name>
    <name type="synonym">Tricholoma shimeji</name>
    <dbReference type="NCBI Taxonomy" id="47721"/>
    <lineage>
        <taxon>Eukaryota</taxon>
        <taxon>Fungi</taxon>
        <taxon>Dikarya</taxon>
        <taxon>Basidiomycota</taxon>
        <taxon>Agaricomycotina</taxon>
        <taxon>Agaricomycetes</taxon>
        <taxon>Agaricomycetidae</taxon>
        <taxon>Agaricales</taxon>
        <taxon>Tricholomatineae</taxon>
        <taxon>Lyophyllaceae</taxon>
        <taxon>Lyophyllum</taxon>
    </lineage>
</organism>
<name>A0A9P3PWD6_LYOSH</name>
<dbReference type="Proteomes" id="UP001063166">
    <property type="component" value="Unassembled WGS sequence"/>
</dbReference>
<feature type="region of interest" description="Disordered" evidence="1">
    <location>
        <begin position="1"/>
        <end position="34"/>
    </location>
</feature>
<keyword evidence="3" id="KW-1185">Reference proteome</keyword>
<proteinExistence type="predicted"/>
<feature type="compositionally biased region" description="Basic residues" evidence="1">
    <location>
        <begin position="1"/>
        <end position="14"/>
    </location>
</feature>
<evidence type="ECO:0000313" key="2">
    <source>
        <dbReference type="EMBL" id="GLB42813.1"/>
    </source>
</evidence>
<sequence>MSAASRKARVRWPSKKQPDIGPVSKARDTMDTTQQLRTHQQYVGHCRSLSRRPFLPHDHRALRKSTGKNRPVPICQCGSMDSGSTMQLSGHIAV</sequence>
<feature type="region of interest" description="Disordered" evidence="1">
    <location>
        <begin position="54"/>
        <end position="74"/>
    </location>
</feature>
<comment type="caution">
    <text evidence="2">The sequence shown here is derived from an EMBL/GenBank/DDBJ whole genome shotgun (WGS) entry which is preliminary data.</text>
</comment>
<reference evidence="2" key="1">
    <citation type="submission" date="2022-07" db="EMBL/GenBank/DDBJ databases">
        <title>The genome of Lyophyllum shimeji provides insight into the initial evolution of ectomycorrhizal fungal genome.</title>
        <authorList>
            <person name="Kobayashi Y."/>
            <person name="Shibata T."/>
            <person name="Hirakawa H."/>
            <person name="Shigenobu S."/>
            <person name="Nishiyama T."/>
            <person name="Yamada A."/>
            <person name="Hasebe M."/>
            <person name="Kawaguchi M."/>
        </authorList>
    </citation>
    <scope>NUCLEOTIDE SEQUENCE</scope>
    <source>
        <strain evidence="2">AT787</strain>
    </source>
</reference>
<dbReference type="EMBL" id="BRPK01000012">
    <property type="protein sequence ID" value="GLB42813.1"/>
    <property type="molecule type" value="Genomic_DNA"/>
</dbReference>
<evidence type="ECO:0000256" key="1">
    <source>
        <dbReference type="SAM" id="MobiDB-lite"/>
    </source>
</evidence>
<dbReference type="AlphaFoldDB" id="A0A9P3PWD6"/>
<evidence type="ECO:0000313" key="3">
    <source>
        <dbReference type="Proteomes" id="UP001063166"/>
    </source>
</evidence>
<accession>A0A9P3PWD6</accession>